<evidence type="ECO:0000313" key="2">
    <source>
        <dbReference type="Proteomes" id="UP001145742"/>
    </source>
</evidence>
<gene>
    <name evidence="1" type="ORF">WISP_68416</name>
</gene>
<name>A0ABQ9D899_9PASS</name>
<dbReference type="Proteomes" id="UP001145742">
    <property type="component" value="Unassembled WGS sequence"/>
</dbReference>
<reference evidence="1" key="1">
    <citation type="submission" date="2019-10" db="EMBL/GenBank/DDBJ databases">
        <authorList>
            <person name="Soares A.E.R."/>
            <person name="Aleixo A."/>
            <person name="Schneider P."/>
            <person name="Miyaki C.Y."/>
            <person name="Schneider M.P."/>
            <person name="Mello C."/>
            <person name="Vasconcelos A.T.R."/>
        </authorList>
    </citation>
    <scope>NUCLEOTIDE SEQUENCE</scope>
    <source>
        <tissue evidence="1">Muscle</tissue>
    </source>
</reference>
<sequence>MDELIYGTRLKGDANMYILKANDHCSGSYTADGQPGCGHFGFQVLQAEQQQNVTECDNPTDENIRRKLTSTEGHLRLSFTLLRIRALATGRDPGASPKEVPEGCSSLVQNTARPELHFMGLLIGEHVRL</sequence>
<keyword evidence="2" id="KW-1185">Reference proteome</keyword>
<organism evidence="1 2">
    <name type="scientific">Willisornis vidua</name>
    <name type="common">Xingu scale-backed antbird</name>
    <dbReference type="NCBI Taxonomy" id="1566151"/>
    <lineage>
        <taxon>Eukaryota</taxon>
        <taxon>Metazoa</taxon>
        <taxon>Chordata</taxon>
        <taxon>Craniata</taxon>
        <taxon>Vertebrata</taxon>
        <taxon>Euteleostomi</taxon>
        <taxon>Archelosauria</taxon>
        <taxon>Archosauria</taxon>
        <taxon>Dinosauria</taxon>
        <taxon>Saurischia</taxon>
        <taxon>Theropoda</taxon>
        <taxon>Coelurosauria</taxon>
        <taxon>Aves</taxon>
        <taxon>Neognathae</taxon>
        <taxon>Neoaves</taxon>
        <taxon>Telluraves</taxon>
        <taxon>Australaves</taxon>
        <taxon>Passeriformes</taxon>
        <taxon>Thamnophilidae</taxon>
        <taxon>Willisornis</taxon>
    </lineage>
</organism>
<proteinExistence type="predicted"/>
<dbReference type="EMBL" id="WHWB01033806">
    <property type="protein sequence ID" value="KAJ7416782.1"/>
    <property type="molecule type" value="Genomic_DNA"/>
</dbReference>
<accession>A0ABQ9D899</accession>
<protein>
    <submittedName>
        <fullName evidence="1">Uncharacterized protein</fullName>
    </submittedName>
</protein>
<comment type="caution">
    <text evidence="1">The sequence shown here is derived from an EMBL/GenBank/DDBJ whole genome shotgun (WGS) entry which is preliminary data.</text>
</comment>
<evidence type="ECO:0000313" key="1">
    <source>
        <dbReference type="EMBL" id="KAJ7416782.1"/>
    </source>
</evidence>